<dbReference type="Pfam" id="PF19300">
    <property type="entry name" value="BPD_transp_1_N"/>
    <property type="match status" value="1"/>
</dbReference>
<reference evidence="9 10" key="1">
    <citation type="submission" date="2020-11" db="EMBL/GenBank/DDBJ databases">
        <title>Fusibacter basophilias sp. nov.</title>
        <authorList>
            <person name="Qiu D."/>
        </authorList>
    </citation>
    <scope>NUCLEOTIDE SEQUENCE [LARGE SCALE GENOMIC DNA]</scope>
    <source>
        <strain evidence="9 10">Q10-2</strain>
    </source>
</reference>
<dbReference type="Gene3D" id="1.10.3720.10">
    <property type="entry name" value="MetI-like"/>
    <property type="match status" value="1"/>
</dbReference>
<dbReference type="EMBL" id="JADKNH010000002">
    <property type="protein sequence ID" value="MBF4692124.1"/>
    <property type="molecule type" value="Genomic_DNA"/>
</dbReference>
<dbReference type="Pfam" id="PF00528">
    <property type="entry name" value="BPD_transp_1"/>
    <property type="match status" value="1"/>
</dbReference>
<evidence type="ECO:0000256" key="4">
    <source>
        <dbReference type="ARBA" id="ARBA00022692"/>
    </source>
</evidence>
<comment type="similarity">
    <text evidence="7">Belongs to the binding-protein-dependent transport system permease family.</text>
</comment>
<dbReference type="InterPro" id="IPR035906">
    <property type="entry name" value="MetI-like_sf"/>
</dbReference>
<sequence length="312" mass="34184">MLRYILRRIFLMIFVVLGVSFVVFFVINLAPGDVLSKIAPEDATLEEVEALRVELGLDRPIMFRYLDYMKGFVKGDLGKSYITGDDVFKTYMAKLPATLKLAFASIFVSILISIPLGIMAAKNRGSWKDNVSMVAALLGLSMPNFWLGLLLILLFSLKLGWFPTGGAIGFKSLILPAITVGTGLAALLTRTVRSSMLEVIRQDYLRTARAKGVKEKIVINKHAFKNALIPTITIAGTQLTRVLGGAVITETIFAWPGVGRLILDAVYSRDVTMITGCIILKSITISIILLIVDLLYAAVDPRIRAQFAKGGK</sequence>
<dbReference type="SUPFAM" id="SSF161098">
    <property type="entry name" value="MetI-like"/>
    <property type="match status" value="1"/>
</dbReference>
<dbReference type="PROSITE" id="PS50928">
    <property type="entry name" value="ABC_TM1"/>
    <property type="match status" value="1"/>
</dbReference>
<dbReference type="RefSeq" id="WP_194700368.1">
    <property type="nucleotide sequence ID" value="NZ_JADKNH010000002.1"/>
</dbReference>
<accession>A0ABR9ZNY2</accession>
<dbReference type="PANTHER" id="PTHR43163">
    <property type="entry name" value="DIPEPTIDE TRANSPORT SYSTEM PERMEASE PROTEIN DPPB-RELATED"/>
    <property type="match status" value="1"/>
</dbReference>
<evidence type="ECO:0000313" key="10">
    <source>
        <dbReference type="Proteomes" id="UP000614200"/>
    </source>
</evidence>
<feature type="transmembrane region" description="Helical" evidence="7">
    <location>
        <begin position="9"/>
        <end position="30"/>
    </location>
</feature>
<keyword evidence="10" id="KW-1185">Reference proteome</keyword>
<evidence type="ECO:0000256" key="2">
    <source>
        <dbReference type="ARBA" id="ARBA00022448"/>
    </source>
</evidence>
<feature type="domain" description="ABC transmembrane type-1" evidence="8">
    <location>
        <begin position="95"/>
        <end position="296"/>
    </location>
</feature>
<keyword evidence="2 7" id="KW-0813">Transport</keyword>
<keyword evidence="4 7" id="KW-0812">Transmembrane</keyword>
<name>A0ABR9ZNY2_9FIRM</name>
<evidence type="ECO:0000256" key="3">
    <source>
        <dbReference type="ARBA" id="ARBA00022475"/>
    </source>
</evidence>
<evidence type="ECO:0000256" key="5">
    <source>
        <dbReference type="ARBA" id="ARBA00022989"/>
    </source>
</evidence>
<dbReference type="InterPro" id="IPR000515">
    <property type="entry name" value="MetI-like"/>
</dbReference>
<dbReference type="InterPro" id="IPR045621">
    <property type="entry name" value="BPD_transp_1_N"/>
</dbReference>
<evidence type="ECO:0000259" key="8">
    <source>
        <dbReference type="PROSITE" id="PS50928"/>
    </source>
</evidence>
<evidence type="ECO:0000313" key="9">
    <source>
        <dbReference type="EMBL" id="MBF4692124.1"/>
    </source>
</evidence>
<keyword evidence="3" id="KW-1003">Cell membrane</keyword>
<keyword evidence="6 7" id="KW-0472">Membrane</keyword>
<dbReference type="PANTHER" id="PTHR43163:SF6">
    <property type="entry name" value="DIPEPTIDE TRANSPORT SYSTEM PERMEASE PROTEIN DPPB-RELATED"/>
    <property type="match status" value="1"/>
</dbReference>
<dbReference type="Proteomes" id="UP000614200">
    <property type="component" value="Unassembled WGS sequence"/>
</dbReference>
<comment type="subcellular location">
    <subcellularLocation>
        <location evidence="1 7">Cell membrane</location>
        <topology evidence="1 7">Multi-pass membrane protein</topology>
    </subcellularLocation>
</comment>
<feature type="transmembrane region" description="Helical" evidence="7">
    <location>
        <begin position="133"/>
        <end position="156"/>
    </location>
</feature>
<keyword evidence="5 7" id="KW-1133">Transmembrane helix</keyword>
<feature type="transmembrane region" description="Helical" evidence="7">
    <location>
        <begin position="101"/>
        <end position="121"/>
    </location>
</feature>
<evidence type="ECO:0000256" key="6">
    <source>
        <dbReference type="ARBA" id="ARBA00023136"/>
    </source>
</evidence>
<gene>
    <name evidence="9" type="ORF">ISU02_03295</name>
</gene>
<feature type="transmembrane region" description="Helical" evidence="7">
    <location>
        <begin position="278"/>
        <end position="299"/>
    </location>
</feature>
<evidence type="ECO:0000256" key="7">
    <source>
        <dbReference type="RuleBase" id="RU363032"/>
    </source>
</evidence>
<proteinExistence type="inferred from homology"/>
<comment type="caution">
    <text evidence="9">The sequence shown here is derived from an EMBL/GenBank/DDBJ whole genome shotgun (WGS) entry which is preliminary data.</text>
</comment>
<evidence type="ECO:0000256" key="1">
    <source>
        <dbReference type="ARBA" id="ARBA00004651"/>
    </source>
</evidence>
<protein>
    <submittedName>
        <fullName evidence="9">ABC transporter permease</fullName>
    </submittedName>
</protein>
<organism evidence="9 10">
    <name type="scientific">Fusibacter ferrireducens</name>
    <dbReference type="NCBI Taxonomy" id="2785058"/>
    <lineage>
        <taxon>Bacteria</taxon>
        <taxon>Bacillati</taxon>
        <taxon>Bacillota</taxon>
        <taxon>Clostridia</taxon>
        <taxon>Eubacteriales</taxon>
        <taxon>Eubacteriales Family XII. Incertae Sedis</taxon>
        <taxon>Fusibacter</taxon>
    </lineage>
</organism>
<feature type="transmembrane region" description="Helical" evidence="7">
    <location>
        <begin position="168"/>
        <end position="188"/>
    </location>
</feature>
<dbReference type="CDD" id="cd06261">
    <property type="entry name" value="TM_PBP2"/>
    <property type="match status" value="1"/>
</dbReference>